<keyword evidence="3" id="KW-1185">Reference proteome</keyword>
<dbReference type="InterPro" id="IPR012658">
    <property type="entry name" value="YheV"/>
</dbReference>
<gene>
    <name evidence="2" type="ORF">ISO4_02090</name>
</gene>
<dbReference type="Pfam" id="PF09526">
    <property type="entry name" value="DUF2387"/>
    <property type="match status" value="1"/>
</dbReference>
<name>A0ABS0AH68_9GAMM</name>
<evidence type="ECO:0000256" key="1">
    <source>
        <dbReference type="SAM" id="MobiDB-lite"/>
    </source>
</evidence>
<reference evidence="2 3" key="1">
    <citation type="submission" date="2012-09" db="EMBL/GenBank/DDBJ databases">
        <title>Genome Sequence of alkane-degrading Bacterium Alcanivorax venustensis ISO4.</title>
        <authorList>
            <person name="Lai Q."/>
            <person name="Shao Z."/>
        </authorList>
    </citation>
    <scope>NUCLEOTIDE SEQUENCE [LARGE SCALE GENOMIC DNA]</scope>
    <source>
        <strain evidence="2 3">ISO4</strain>
    </source>
</reference>
<evidence type="ECO:0000313" key="2">
    <source>
        <dbReference type="EMBL" id="MBF5053488.1"/>
    </source>
</evidence>
<dbReference type="Proteomes" id="UP000644441">
    <property type="component" value="Unassembled WGS sequence"/>
</dbReference>
<dbReference type="EMBL" id="ARXR01000017">
    <property type="protein sequence ID" value="MBF5053488.1"/>
    <property type="molecule type" value="Genomic_DNA"/>
</dbReference>
<proteinExistence type="predicted"/>
<evidence type="ECO:0008006" key="4">
    <source>
        <dbReference type="Google" id="ProtNLM"/>
    </source>
</evidence>
<organism evidence="2 3">
    <name type="scientific">Alloalcanivorax venustensis ISO4</name>
    <dbReference type="NCBI Taxonomy" id="1177184"/>
    <lineage>
        <taxon>Bacteria</taxon>
        <taxon>Pseudomonadati</taxon>
        <taxon>Pseudomonadota</taxon>
        <taxon>Gammaproteobacteria</taxon>
        <taxon>Oceanospirillales</taxon>
        <taxon>Alcanivoracaceae</taxon>
        <taxon>Alloalcanivorax</taxon>
    </lineage>
</organism>
<sequence length="66" mass="7158">MVKRQFIAGATCPGCGAMDRIQRCSDDDSTWMECVACGLVRDLDQPPAAADATDANEQTVTLKPRR</sequence>
<dbReference type="GeneID" id="99765212"/>
<evidence type="ECO:0000313" key="3">
    <source>
        <dbReference type="Proteomes" id="UP000644441"/>
    </source>
</evidence>
<accession>A0ABS0AH68</accession>
<feature type="compositionally biased region" description="Polar residues" evidence="1">
    <location>
        <begin position="56"/>
        <end position="66"/>
    </location>
</feature>
<comment type="caution">
    <text evidence="2">The sequence shown here is derived from an EMBL/GenBank/DDBJ whole genome shotgun (WGS) entry which is preliminary data.</text>
</comment>
<dbReference type="RefSeq" id="WP_142947866.1">
    <property type="nucleotide sequence ID" value="NZ_ARXR01000017.1"/>
</dbReference>
<feature type="region of interest" description="Disordered" evidence="1">
    <location>
        <begin position="47"/>
        <end position="66"/>
    </location>
</feature>
<protein>
    <recommendedName>
        <fullName evidence="4">YheV family metal-binding protein</fullName>
    </recommendedName>
</protein>